<evidence type="ECO:0000256" key="1">
    <source>
        <dbReference type="SAM" id="MobiDB-lite"/>
    </source>
</evidence>
<evidence type="ECO:0008006" key="3">
    <source>
        <dbReference type="Google" id="ProtNLM"/>
    </source>
</evidence>
<protein>
    <recommendedName>
        <fullName evidence="3">DUF1566 domain-containing protein</fullName>
    </recommendedName>
</protein>
<dbReference type="EMBL" id="BK014775">
    <property type="protein sequence ID" value="DAD75148.1"/>
    <property type="molecule type" value="Genomic_DNA"/>
</dbReference>
<sequence>MAKIKLDKEIESIEVPWSTSSEMYKGSRVEEFIKKQFKSKAGYLSRTTDKETDGNYHLRGFADEERYNEWNSNPEAFATNVLFDIALPSGDGSSSATSYILNLVNGSERTIITTSRKLSVKLRFTSQVFNPATQQTTDTGEMGVLTIQTKVEGASNWSTKGTVKIESYPADSSDWVEVPIGDYLTLGQQSVRIICRGETTELSTTYVSYSITVTSLALDFAATWENPFDGERIPLSYYVTGNIAKDLTVRVTGKDYDRTFTRALGTNVYTETPYILEIDSPKKHGVYTVTAYLSSGSSVQTDDLVSQIMVAEEGETGILMALNGIQRDLTNWNTVKFFEWAVYNPSAETTPVQFRLMDGKLQEAYLTQDIPAAANRTRYELSAMVEVETEEGAGDTLNGRMLFYSGDTELRQQLLFTIDNSENFSPTKGADFVLNPKQRTNTEENPMRIVNQETGEEVPSVWKGFELLTDGWQTDSAGAKCLRVLAGCSLDIDYESYSETTGQTQESSLTIEIDYASRNATDLAEPIIRMCSTYASDGLPLGLEIRPQEAYFLTTGHRTPTDQDVMFQEDTRTLLAVNIIYNLGGHGISYVRLFINGIINREFVYTETDKFIQRVNGVLTSHGIRIGSETSDVDIYGIRIYKKALSATDIRQDYMASMTEVSEKIAFRDKNDVLYNNLINYERASQKYNTMLWTGSLPYILDQAKKKGDLTINIVGDPSHSGTIKGMSVKGQGSSSKKYFLWNHQYGFGDYNWIDGNGTDRGAAYQLTDDVPPATKLVAKLNWASSQQSHKAGSCDLYHELWKEVVGGNSITETGGYEKCRVCVKQLPFMMFVRENESAEPVFYGLVTFGPGKGDKPTFGYDKEVFPDYLMIEGSDNGAVLTLHQVPWNEDVEPSIDDEGELEGWKYNGVVSWDFDLGNEKQVGYFQTAHNFIYQCSNRLKAFVGTLAELQAAGADLEKDKMYWVTKAGGDAQQYDLYRYDWLTSTWVDAGVNKSGVGSYEKLNLRTQLNDYLAGFDESEAVQNQIWEEVNAMFINARVAMFKSGIGQYYNLSDARFTMMVMKLIAASDNRAKNTYQYLDPKTHLICFAQDDMDTIFLTDNLGRKDKPYYVEEHDLNANGKNYWNGEVNTFYNLMELAFPAELRSTMKAIFSAMAKIGGSPMGCFEKFYFRIQKYFPAVAYNETARLLYEYAEQKANEGLYNPPSVSAISQSLGDQLQGEMQYLKMRTVYLSSFCSYGDFSVASSQSISFRSRYTKDGKQPTYTFNLRPFMWIYPAVAIGQSLGFGADNDGKAYGLPQRVKAGENYTISFITDNDTPCALLAPDCYSSIGNWGDKPLTGEFALSGKRLTEFSAGREEGIKVVEFNASSFKINTPNLKRLNLNGVEALAGILDLSKLTRAESLGVSGTALSTVTLPKTGSLENLELPAKLTALHLDDLPGLKTAGIEGVGNLQTVYVDQKGAGAFNSRAFAAQLYTGATEELSSVTFKSVEWESVTADMLVFLCDKQSVLTGSIALMNASGDRYITFDEKMKLVGRYGDIDSTDNPLYVSYPVRAINSISIQGNNYIFTLGEYTGFHISVLPTSANNVKIVDGHAAVNWSIEDGASLYAGFTDPVNGVLHVKKLSDAALKERFTVTVEVTTMDNRVMKQTKQVGFFNRIPEIGDFAYADGTFDDAYDPSKTLAGVVFMRTKKSDTEYELRIDAAEDIIMVDENTNVVSWPWGLYPEASATNGFPQEIEDAIQNAAGIASATDTAMPNINSTGLSQTTDPNNGKPSSNYINEDNYLDDDTDDGYAVLTSGSVNDFDGKEKTDIIIEHCNHILLNYLDVPLPETMEELYKAMKELAASNSGAKKYWQFYYPAAYMCRLYEPKAEAVHEQYRSGNWYLPANGELARIYNFHNCSRGFKINTAPTADYADEHPSSEARMPLFANMLKRVRDINVGANPFALHSASWYWSSTEGSRGNSWYVGFSSGNTSGNGKCYGNRARAVAAFTFKL</sequence>
<feature type="compositionally biased region" description="Polar residues" evidence="1">
    <location>
        <begin position="1755"/>
        <end position="1779"/>
    </location>
</feature>
<organism evidence="2">
    <name type="scientific">Siphoviridae sp. ctkcl3</name>
    <dbReference type="NCBI Taxonomy" id="2826445"/>
    <lineage>
        <taxon>Viruses</taxon>
        <taxon>Duplodnaviria</taxon>
        <taxon>Heunggongvirae</taxon>
        <taxon>Uroviricota</taxon>
        <taxon>Caudoviricetes</taxon>
    </lineage>
</organism>
<feature type="region of interest" description="Disordered" evidence="1">
    <location>
        <begin position="1755"/>
        <end position="1782"/>
    </location>
</feature>
<reference evidence="2" key="1">
    <citation type="journal article" date="2021" name="Proc. Natl. Acad. Sci. U.S.A.">
        <title>A Catalog of Tens of Thousands of Viruses from Human Metagenomes Reveals Hidden Associations with Chronic Diseases.</title>
        <authorList>
            <person name="Tisza M.J."/>
            <person name="Buck C.B."/>
        </authorList>
    </citation>
    <scope>NUCLEOTIDE SEQUENCE</scope>
    <source>
        <strain evidence="2">Ctkcl3</strain>
    </source>
</reference>
<name>A0A8S5LYU6_9CAUD</name>
<evidence type="ECO:0000313" key="2">
    <source>
        <dbReference type="EMBL" id="DAD75148.1"/>
    </source>
</evidence>
<proteinExistence type="predicted"/>
<accession>A0A8S5LYU6</accession>